<keyword evidence="1" id="KW-1133">Transmembrane helix</keyword>
<name>A0A4Q7LRB7_9BURK</name>
<keyword evidence="1" id="KW-0812">Transmembrane</keyword>
<evidence type="ECO:0000256" key="1">
    <source>
        <dbReference type="SAM" id="Phobius"/>
    </source>
</evidence>
<keyword evidence="3" id="KW-1185">Reference proteome</keyword>
<dbReference type="RefSeq" id="WP_130481169.1">
    <property type="nucleotide sequence ID" value="NZ_SGWV01000008.1"/>
</dbReference>
<dbReference type="EMBL" id="SGWV01000008">
    <property type="protein sequence ID" value="RZS56732.1"/>
    <property type="molecule type" value="Genomic_DNA"/>
</dbReference>
<proteinExistence type="predicted"/>
<comment type="caution">
    <text evidence="2">The sequence shown here is derived from an EMBL/GenBank/DDBJ whole genome shotgun (WGS) entry which is preliminary data.</text>
</comment>
<gene>
    <name evidence="2" type="ORF">EV685_1286</name>
</gene>
<protein>
    <submittedName>
        <fullName evidence="2">Nitrate reductase NapE</fullName>
    </submittedName>
</protein>
<sequence>MTDPQSLPAKAQELKAFLVLSVLLAPVLALGLVSGYGFMVWMIQLLAGPPGSLS</sequence>
<feature type="transmembrane region" description="Helical" evidence="1">
    <location>
        <begin position="16"/>
        <end position="43"/>
    </location>
</feature>
<dbReference type="InterPro" id="IPR010649">
    <property type="entry name" value="NapE_TorE"/>
</dbReference>
<reference evidence="2 3" key="1">
    <citation type="submission" date="2019-02" db="EMBL/GenBank/DDBJ databases">
        <title>Genomic Encyclopedia of Type Strains, Phase IV (KMG-IV): sequencing the most valuable type-strain genomes for metagenomic binning, comparative biology and taxonomic classification.</title>
        <authorList>
            <person name="Goeker M."/>
        </authorList>
    </citation>
    <scope>NUCLEOTIDE SEQUENCE [LARGE SCALE GENOMIC DNA]</scope>
    <source>
        <strain evidence="2 3">DSM 10617</strain>
    </source>
</reference>
<dbReference type="Proteomes" id="UP000293433">
    <property type="component" value="Unassembled WGS sequence"/>
</dbReference>
<keyword evidence="1" id="KW-0472">Membrane</keyword>
<dbReference type="AlphaFoldDB" id="A0A4Q7LRB7"/>
<evidence type="ECO:0000313" key="2">
    <source>
        <dbReference type="EMBL" id="RZS56732.1"/>
    </source>
</evidence>
<evidence type="ECO:0000313" key="3">
    <source>
        <dbReference type="Proteomes" id="UP000293433"/>
    </source>
</evidence>
<organism evidence="2 3">
    <name type="scientific">Sphaerotilus mobilis</name>
    <dbReference type="NCBI Taxonomy" id="47994"/>
    <lineage>
        <taxon>Bacteria</taxon>
        <taxon>Pseudomonadati</taxon>
        <taxon>Pseudomonadota</taxon>
        <taxon>Betaproteobacteria</taxon>
        <taxon>Burkholderiales</taxon>
        <taxon>Sphaerotilaceae</taxon>
        <taxon>Sphaerotilus</taxon>
    </lineage>
</organism>
<accession>A0A4Q7LRB7</accession>
<dbReference type="Pfam" id="PF06796">
    <property type="entry name" value="NapE"/>
    <property type="match status" value="1"/>
</dbReference>